<keyword evidence="1" id="KW-1133">Transmembrane helix</keyword>
<dbReference type="InterPro" id="IPR052710">
    <property type="entry name" value="CAAX_protease"/>
</dbReference>
<dbReference type="PANTHER" id="PTHR36435:SF1">
    <property type="entry name" value="CAAX AMINO TERMINAL PROTEASE FAMILY PROTEIN"/>
    <property type="match status" value="1"/>
</dbReference>
<feature type="transmembrane region" description="Helical" evidence="1">
    <location>
        <begin position="236"/>
        <end position="254"/>
    </location>
</feature>
<evidence type="ECO:0000259" key="2">
    <source>
        <dbReference type="Pfam" id="PF02517"/>
    </source>
</evidence>
<feature type="transmembrane region" description="Helical" evidence="1">
    <location>
        <begin position="50"/>
        <end position="72"/>
    </location>
</feature>
<organism evidence="3">
    <name type="scientific">Alloyangia mangrovi</name>
    <dbReference type="NCBI Taxonomy" id="1779329"/>
    <lineage>
        <taxon>Bacteria</taxon>
        <taxon>Pseudomonadati</taxon>
        <taxon>Pseudomonadota</taxon>
        <taxon>Alphaproteobacteria</taxon>
        <taxon>Rhodobacterales</taxon>
        <taxon>Roseobacteraceae</taxon>
        <taxon>Alloyangia</taxon>
    </lineage>
</organism>
<keyword evidence="1" id="KW-0812">Transmembrane</keyword>
<protein>
    <recommendedName>
        <fullName evidence="2">CAAX prenyl protease 2/Lysostaphin resistance protein A-like domain-containing protein</fullName>
    </recommendedName>
</protein>
<evidence type="ECO:0000313" key="3">
    <source>
        <dbReference type="EMBL" id="PBD20974.1"/>
    </source>
</evidence>
<dbReference type="InterPro" id="IPR003675">
    <property type="entry name" value="Rce1/LyrA-like_dom"/>
</dbReference>
<dbReference type="GO" id="GO:0080120">
    <property type="term" value="P:CAAX-box protein maturation"/>
    <property type="evidence" value="ECO:0007669"/>
    <property type="project" value="UniProtKB-ARBA"/>
</dbReference>
<feature type="transmembrane region" description="Helical" evidence="1">
    <location>
        <begin position="84"/>
        <end position="103"/>
    </location>
</feature>
<evidence type="ECO:0000256" key="1">
    <source>
        <dbReference type="SAM" id="Phobius"/>
    </source>
</evidence>
<feature type="domain" description="CAAX prenyl protease 2/Lysostaphin resistance protein A-like" evidence="2">
    <location>
        <begin position="110"/>
        <end position="208"/>
    </location>
</feature>
<feature type="transmembrane region" description="Helical" evidence="1">
    <location>
        <begin position="12"/>
        <end position="30"/>
    </location>
</feature>
<feature type="transmembrane region" description="Helical" evidence="1">
    <location>
        <begin position="173"/>
        <end position="191"/>
    </location>
</feature>
<proteinExistence type="predicted"/>
<dbReference type="EMBL" id="NTHN01000015">
    <property type="protein sequence ID" value="PBD20974.1"/>
    <property type="molecule type" value="Genomic_DNA"/>
</dbReference>
<gene>
    <name evidence="3" type="ORF">CLG85_01200</name>
</gene>
<name>A0A2A3K2I2_9RHOB</name>
<accession>A0A2A3K2I2</accession>
<sequence>MPLTEAPSGSKTSASGLTILLVGWVTVTIFGAKVFHPSPQPLQDLLTSTLAWQVLLAGVLLTAVITWGPGWQEVGFRRPRRRDLPLLWFPVLVLAVILGLAALMGLPPAGVTLLVLANTLLVGFSEEAMFRGLLFHGLRARVSIWPAILWTSGLFGAVHLLNGFVTGDFGPALVQAAMAACTGLFLMAIFLRTGSLWVSVIYHALWDFAIFMIGLASQQAMEQQQALEEAGKGQQMLVPLLLILPNVLYGAWLLRKVRATTAHR</sequence>
<comment type="caution">
    <text evidence="3">The sequence shown here is derived from an EMBL/GenBank/DDBJ whole genome shotgun (WGS) entry which is preliminary data.</text>
</comment>
<dbReference type="OrthoDB" id="193898at2"/>
<feature type="transmembrane region" description="Helical" evidence="1">
    <location>
        <begin position="142"/>
        <end position="161"/>
    </location>
</feature>
<dbReference type="AlphaFoldDB" id="A0A2A3K2I2"/>
<feature type="transmembrane region" description="Helical" evidence="1">
    <location>
        <begin position="196"/>
        <end position="216"/>
    </location>
</feature>
<dbReference type="GO" id="GO:0004175">
    <property type="term" value="F:endopeptidase activity"/>
    <property type="evidence" value="ECO:0007669"/>
    <property type="project" value="UniProtKB-ARBA"/>
</dbReference>
<keyword evidence="1" id="KW-0472">Membrane</keyword>
<dbReference type="PANTHER" id="PTHR36435">
    <property type="entry name" value="SLR1288 PROTEIN"/>
    <property type="match status" value="1"/>
</dbReference>
<reference evidence="3" key="1">
    <citation type="submission" date="2017-09" db="EMBL/GenBank/DDBJ databases">
        <title>Yangia sp. SAOS 153D whole genome sequencing.</title>
        <authorList>
            <person name="Verma A."/>
            <person name="Krishnamurthi S."/>
        </authorList>
    </citation>
    <scope>NUCLEOTIDE SEQUENCE [LARGE SCALE GENOMIC DNA]</scope>
    <source>
        <strain evidence="3">SAOS 153D</strain>
    </source>
</reference>
<feature type="transmembrane region" description="Helical" evidence="1">
    <location>
        <begin position="109"/>
        <end position="130"/>
    </location>
</feature>
<dbReference type="Pfam" id="PF02517">
    <property type="entry name" value="Rce1-like"/>
    <property type="match status" value="1"/>
</dbReference>